<comment type="caution">
    <text evidence="2">The sequence shown here is derived from an EMBL/GenBank/DDBJ whole genome shotgun (WGS) entry which is preliminary data.</text>
</comment>
<gene>
    <name evidence="2" type="ORF">GCM10007416_08580</name>
</gene>
<evidence type="ECO:0000313" key="2">
    <source>
        <dbReference type="EMBL" id="GGA37919.1"/>
    </source>
</evidence>
<keyword evidence="1" id="KW-0732">Signal</keyword>
<name>A0ABQ1G6Z1_9BACL</name>
<organism evidence="2 3">
    <name type="scientific">Kroppenstedtia guangzhouensis</name>
    <dbReference type="NCBI Taxonomy" id="1274356"/>
    <lineage>
        <taxon>Bacteria</taxon>
        <taxon>Bacillati</taxon>
        <taxon>Bacillota</taxon>
        <taxon>Bacilli</taxon>
        <taxon>Bacillales</taxon>
        <taxon>Thermoactinomycetaceae</taxon>
        <taxon>Kroppenstedtia</taxon>
    </lineage>
</organism>
<sequence>MKKFTAWALCIALILTLVQAPVQAAAPDNPSKHAFDNKIIKGSRWIISTVTFTICPR</sequence>
<evidence type="ECO:0000256" key="1">
    <source>
        <dbReference type="SAM" id="SignalP"/>
    </source>
</evidence>
<keyword evidence="3" id="KW-1185">Reference proteome</keyword>
<evidence type="ECO:0000313" key="3">
    <source>
        <dbReference type="Proteomes" id="UP000617979"/>
    </source>
</evidence>
<feature type="chain" id="PRO_5045354346" evidence="1">
    <location>
        <begin position="25"/>
        <end position="57"/>
    </location>
</feature>
<dbReference type="Proteomes" id="UP000617979">
    <property type="component" value="Unassembled WGS sequence"/>
</dbReference>
<protein>
    <submittedName>
        <fullName evidence="2">Uncharacterized protein</fullName>
    </submittedName>
</protein>
<dbReference type="EMBL" id="BMEX01000002">
    <property type="protein sequence ID" value="GGA37919.1"/>
    <property type="molecule type" value="Genomic_DNA"/>
</dbReference>
<feature type="signal peptide" evidence="1">
    <location>
        <begin position="1"/>
        <end position="24"/>
    </location>
</feature>
<accession>A0ABQ1G6Z1</accession>
<reference evidence="3" key="1">
    <citation type="journal article" date="2019" name="Int. J. Syst. Evol. Microbiol.">
        <title>The Global Catalogue of Microorganisms (GCM) 10K type strain sequencing project: providing services to taxonomists for standard genome sequencing and annotation.</title>
        <authorList>
            <consortium name="The Broad Institute Genomics Platform"/>
            <consortium name="The Broad Institute Genome Sequencing Center for Infectious Disease"/>
            <person name="Wu L."/>
            <person name="Ma J."/>
        </authorList>
    </citation>
    <scope>NUCLEOTIDE SEQUENCE [LARGE SCALE GENOMIC DNA]</scope>
    <source>
        <strain evidence="3">CGMCC 1.12404</strain>
    </source>
</reference>
<proteinExistence type="predicted"/>